<keyword evidence="1" id="KW-0175">Coiled coil</keyword>
<feature type="compositionally biased region" description="Low complexity" evidence="2">
    <location>
        <begin position="368"/>
        <end position="377"/>
    </location>
</feature>
<dbReference type="Pfam" id="PF00787">
    <property type="entry name" value="PX"/>
    <property type="match status" value="1"/>
</dbReference>
<evidence type="ECO:0000256" key="1">
    <source>
        <dbReference type="SAM" id="Coils"/>
    </source>
</evidence>
<dbReference type="PANTHER" id="PTHR46856:SF3">
    <property type="entry name" value="PX DOMAIN-CONTAINING PROTEIN EREX"/>
    <property type="match status" value="1"/>
</dbReference>
<gene>
    <name evidence="5" type="primary">LOC107407674</name>
</gene>
<dbReference type="RefSeq" id="XP_048320829.2">
    <property type="nucleotide sequence ID" value="XM_048464872.2"/>
</dbReference>
<dbReference type="SUPFAM" id="SSF64268">
    <property type="entry name" value="PX domain"/>
    <property type="match status" value="1"/>
</dbReference>
<organism evidence="4 5">
    <name type="scientific">Ziziphus jujuba</name>
    <name type="common">Chinese jujube</name>
    <name type="synonym">Ziziphus sativa</name>
    <dbReference type="NCBI Taxonomy" id="326968"/>
    <lineage>
        <taxon>Eukaryota</taxon>
        <taxon>Viridiplantae</taxon>
        <taxon>Streptophyta</taxon>
        <taxon>Embryophyta</taxon>
        <taxon>Tracheophyta</taxon>
        <taxon>Spermatophyta</taxon>
        <taxon>Magnoliopsida</taxon>
        <taxon>eudicotyledons</taxon>
        <taxon>Gunneridae</taxon>
        <taxon>Pentapetalae</taxon>
        <taxon>rosids</taxon>
        <taxon>fabids</taxon>
        <taxon>Rosales</taxon>
        <taxon>Rhamnaceae</taxon>
        <taxon>Paliureae</taxon>
        <taxon>Ziziphus</taxon>
    </lineage>
</organism>
<proteinExistence type="predicted"/>
<feature type="region of interest" description="Disordered" evidence="2">
    <location>
        <begin position="318"/>
        <end position="377"/>
    </location>
</feature>
<feature type="coiled-coil region" evidence="1">
    <location>
        <begin position="417"/>
        <end position="610"/>
    </location>
</feature>
<dbReference type="InterPro" id="IPR001683">
    <property type="entry name" value="PX_dom"/>
</dbReference>
<name>A0ABM3I570_ZIZJJ</name>
<protein>
    <submittedName>
        <fullName evidence="5">PX domain-containing protein EREX</fullName>
    </submittedName>
</protein>
<dbReference type="GeneID" id="107407674"/>
<evidence type="ECO:0000313" key="4">
    <source>
        <dbReference type="Proteomes" id="UP001652623"/>
    </source>
</evidence>
<dbReference type="InterPro" id="IPR036871">
    <property type="entry name" value="PX_dom_sf"/>
</dbReference>
<evidence type="ECO:0000256" key="2">
    <source>
        <dbReference type="SAM" id="MobiDB-lite"/>
    </source>
</evidence>
<feature type="domain" description="PX" evidence="3">
    <location>
        <begin position="102"/>
        <end position="219"/>
    </location>
</feature>
<feature type="region of interest" description="Disordered" evidence="2">
    <location>
        <begin position="52"/>
        <end position="94"/>
    </location>
</feature>
<dbReference type="InterPro" id="IPR044588">
    <property type="entry name" value="EREX-like"/>
</dbReference>
<keyword evidence="4" id="KW-1185">Reference proteome</keyword>
<dbReference type="Gene3D" id="3.30.1520.10">
    <property type="entry name" value="Phox-like domain"/>
    <property type="match status" value="1"/>
</dbReference>
<feature type="region of interest" description="Disordered" evidence="2">
    <location>
        <begin position="255"/>
        <end position="286"/>
    </location>
</feature>
<accession>A0ABM3I570</accession>
<evidence type="ECO:0000259" key="3">
    <source>
        <dbReference type="PROSITE" id="PS50195"/>
    </source>
</evidence>
<dbReference type="Proteomes" id="UP001652623">
    <property type="component" value="Chromosome 1"/>
</dbReference>
<evidence type="ECO:0000313" key="5">
    <source>
        <dbReference type="RefSeq" id="XP_048320829.2"/>
    </source>
</evidence>
<reference evidence="5" key="1">
    <citation type="submission" date="2025-08" db="UniProtKB">
        <authorList>
            <consortium name="RefSeq"/>
        </authorList>
    </citation>
    <scope>IDENTIFICATION</scope>
    <source>
        <tissue evidence="5">Seedling</tissue>
    </source>
</reference>
<sequence length="754" mass="85286">MNMYANDFSLLDFNYSDSILEPYSHRRLASSLENGIFFHNYDYNDLAVHNYGGRPVQNRSPPKHRHDGTSPLPLGMDWSPSPLKKEGQNSLRPENSHTGWSYCVTIPSWIFLPKSRGSDPVAFYRVQVGIQSPEGVTTTRVILRRFNDFLKLFSELQKAFPKKDLPPAPSKRLLRVKSQTLLDERRCSLEDWMQKLLSDIDISRSVQVAIFLELEAAVRTSFDKMNQQSSDVNSSSNGALQSFLPQANLNVSAVAGSSSITSDHGDETPSEISEFGTPRHSDFTDQQDLIDPSETAVNFGKFNGNFIRESLQRFSKHKMPTGIEGGSIDRDRVSEDTAGGKPLRLDGTKFFPESDDYKQDGHVRKSSTESLGSDLSSARVGEVSNSAVANVEGDLSDIKSDLQVPVNLLVALPSDERQKLNRVLITLQQRLAAARTDVENLIARLNQEVAVRQFLSTKVKDLEVELETTRQNCKENMQQTVLTEKERFTQMQWDVEELRRRCLELEIKLKSEQEGKLHAESTKTSIVHENKKLLQELDFAREQLENLQKHHDDFEMKSKTDIKLLVKEVKTLRSSQSDLKQEFSQLMKEKLELEKSLQKEKKRTENANTANVKLLHECGLLCNRLQECSVNFLIEEEDKLIVDTSSPSDAIDLLTTSDNRIGLLLAEAQLLAQDIENAVAVDDDFHSNEGDRTKTEDGLRKMVTDILVDNARLRKQINSVILCALNTNAKAEKDEDEDEVVPLRKTVLSKFLES</sequence>
<feature type="compositionally biased region" description="Basic and acidic residues" evidence="2">
    <location>
        <begin position="355"/>
        <end position="367"/>
    </location>
</feature>
<dbReference type="PROSITE" id="PS50195">
    <property type="entry name" value="PX"/>
    <property type="match status" value="1"/>
</dbReference>
<dbReference type="PANTHER" id="PTHR46856">
    <property type="entry name" value="PX DOMAIN-CONTAINING PROTEIN EREL1-RELATED"/>
    <property type="match status" value="1"/>
</dbReference>
<dbReference type="SMART" id="SM00312">
    <property type="entry name" value="PX"/>
    <property type="match status" value="1"/>
</dbReference>